<comment type="caution">
    <text evidence="1">The sequence shown here is derived from an EMBL/GenBank/DDBJ whole genome shotgun (WGS) entry which is preliminary data.</text>
</comment>
<dbReference type="Proteomes" id="UP000664991">
    <property type="component" value="Unassembled WGS sequence"/>
</dbReference>
<sequence>MVLGLCGGWGERDFFQSLDIRAIYTSTEEVKGRGLLFQKQAAVLAEELLIEKTGLWQCRRRRSRRFCCRYLCSGSRRGAVG</sequence>
<dbReference type="EMBL" id="JAEMGP010000005">
    <property type="protein sequence ID" value="KAG5209523.1"/>
    <property type="molecule type" value="Genomic_DNA"/>
</dbReference>
<evidence type="ECO:0000313" key="2">
    <source>
        <dbReference type="Proteomes" id="UP000664991"/>
    </source>
</evidence>
<accession>A0A836AH25</accession>
<protein>
    <submittedName>
        <fullName evidence="1">Uncharacterized protein</fullName>
    </submittedName>
</protein>
<dbReference type="AlphaFoldDB" id="A0A836AH25"/>
<organism evidence="1 2">
    <name type="scientific">Ovis aries</name>
    <name type="common">Sheep</name>
    <dbReference type="NCBI Taxonomy" id="9940"/>
    <lineage>
        <taxon>Eukaryota</taxon>
        <taxon>Metazoa</taxon>
        <taxon>Chordata</taxon>
        <taxon>Craniata</taxon>
        <taxon>Vertebrata</taxon>
        <taxon>Euteleostomi</taxon>
        <taxon>Mammalia</taxon>
        <taxon>Eutheria</taxon>
        <taxon>Laurasiatheria</taxon>
        <taxon>Artiodactyla</taxon>
        <taxon>Ruminantia</taxon>
        <taxon>Pecora</taxon>
        <taxon>Bovidae</taxon>
        <taxon>Caprinae</taxon>
        <taxon>Ovis</taxon>
    </lineage>
</organism>
<evidence type="ECO:0000313" key="1">
    <source>
        <dbReference type="EMBL" id="KAG5209523.1"/>
    </source>
</evidence>
<gene>
    <name evidence="1" type="ORF">JEQ12_017088</name>
</gene>
<proteinExistence type="predicted"/>
<reference evidence="1 2" key="1">
    <citation type="submission" date="2020-12" db="EMBL/GenBank/DDBJ databases">
        <title>De novo assembly of Tibetan sheep genome.</title>
        <authorList>
            <person name="Li X."/>
        </authorList>
    </citation>
    <scope>NUCLEOTIDE SEQUENCE [LARGE SCALE GENOMIC DNA]</scope>
    <source>
        <tissue evidence="1">Heart</tissue>
    </source>
</reference>
<name>A0A836AH25_SHEEP</name>